<dbReference type="PROSITE" id="PS50021">
    <property type="entry name" value="CH"/>
    <property type="match status" value="1"/>
</dbReference>
<dbReference type="GO" id="GO:0015629">
    <property type="term" value="C:actin cytoskeleton"/>
    <property type="evidence" value="ECO:0007669"/>
    <property type="project" value="TreeGrafter"/>
</dbReference>
<gene>
    <name evidence="6" type="ORF">ALC60_09997</name>
</gene>
<dbReference type="Pfam" id="PF00307">
    <property type="entry name" value="CH"/>
    <property type="match status" value="1"/>
</dbReference>
<evidence type="ECO:0000259" key="5">
    <source>
        <dbReference type="PROSITE" id="PS50021"/>
    </source>
</evidence>
<dbReference type="InterPro" id="IPR036872">
    <property type="entry name" value="CH_dom_sf"/>
</dbReference>
<dbReference type="Gene3D" id="1.10.418.10">
    <property type="entry name" value="Calponin-like domain"/>
    <property type="match status" value="1"/>
</dbReference>
<dbReference type="PROSITE" id="PS51122">
    <property type="entry name" value="CALPONIN_2"/>
    <property type="match status" value="1"/>
</dbReference>
<dbReference type="InterPro" id="IPR000557">
    <property type="entry name" value="Calponin_repeat"/>
</dbReference>
<proteinExistence type="inferred from homology"/>
<evidence type="ECO:0000256" key="2">
    <source>
        <dbReference type="RuleBase" id="RU361224"/>
    </source>
</evidence>
<feature type="domain" description="Calponin-homology (CH)" evidence="5">
    <location>
        <begin position="528"/>
        <end position="634"/>
    </location>
</feature>
<evidence type="ECO:0000313" key="6">
    <source>
        <dbReference type="EMBL" id="KYQ50858.1"/>
    </source>
</evidence>
<name>A0A151WSP7_9HYME</name>
<dbReference type="PROSITE" id="PS01052">
    <property type="entry name" value="CALPONIN_1"/>
    <property type="match status" value="1"/>
</dbReference>
<dbReference type="AlphaFoldDB" id="A0A151WSP7"/>
<dbReference type="Pfam" id="PF00402">
    <property type="entry name" value="Calponin"/>
    <property type="match status" value="1"/>
</dbReference>
<dbReference type="PANTHER" id="PTHR47385">
    <property type="entry name" value="CALPONIN"/>
    <property type="match status" value="1"/>
</dbReference>
<dbReference type="InterPro" id="IPR001715">
    <property type="entry name" value="CH_dom"/>
</dbReference>
<dbReference type="InterPro" id="IPR003096">
    <property type="entry name" value="SM22_calponin"/>
</dbReference>
<dbReference type="PANTHER" id="PTHR47385:SF24">
    <property type="entry name" value="MUSCLE-SPECIFIC PROTEIN 20"/>
    <property type="match status" value="1"/>
</dbReference>
<organism evidence="6 7">
    <name type="scientific">Mycetomoellerius zeteki</name>
    <dbReference type="NCBI Taxonomy" id="64791"/>
    <lineage>
        <taxon>Eukaryota</taxon>
        <taxon>Metazoa</taxon>
        <taxon>Ecdysozoa</taxon>
        <taxon>Arthropoda</taxon>
        <taxon>Hexapoda</taxon>
        <taxon>Insecta</taxon>
        <taxon>Pterygota</taxon>
        <taxon>Neoptera</taxon>
        <taxon>Endopterygota</taxon>
        <taxon>Hymenoptera</taxon>
        <taxon>Apocrita</taxon>
        <taxon>Aculeata</taxon>
        <taxon>Formicoidea</taxon>
        <taxon>Formicidae</taxon>
        <taxon>Myrmicinae</taxon>
        <taxon>Mycetomoellerius</taxon>
    </lineage>
</organism>
<feature type="region of interest" description="Disordered" evidence="4">
    <location>
        <begin position="20"/>
        <end position="46"/>
    </location>
</feature>
<evidence type="ECO:0000256" key="1">
    <source>
        <dbReference type="ARBA" id="ARBA00009631"/>
    </source>
</evidence>
<comment type="similarity">
    <text evidence="1 2">Belongs to the calponin family.</text>
</comment>
<dbReference type="EMBL" id="KQ982769">
    <property type="protein sequence ID" value="KYQ50858.1"/>
    <property type="molecule type" value="Genomic_DNA"/>
</dbReference>
<evidence type="ECO:0000313" key="7">
    <source>
        <dbReference type="Proteomes" id="UP000075809"/>
    </source>
</evidence>
<dbReference type="SMART" id="SM00033">
    <property type="entry name" value="CH"/>
    <property type="match status" value="1"/>
</dbReference>
<dbReference type="SUPFAM" id="SSF47576">
    <property type="entry name" value="Calponin-homology domain, CH-domain"/>
    <property type="match status" value="1"/>
</dbReference>
<keyword evidence="3" id="KW-0175">Coiled coil</keyword>
<evidence type="ECO:0000256" key="3">
    <source>
        <dbReference type="SAM" id="Coils"/>
    </source>
</evidence>
<protein>
    <recommendedName>
        <fullName evidence="2">Transgelin</fullName>
    </recommendedName>
</protein>
<keyword evidence="7" id="KW-1185">Reference proteome</keyword>
<dbReference type="Proteomes" id="UP000075809">
    <property type="component" value="Unassembled WGS sequence"/>
</dbReference>
<dbReference type="GO" id="GO:0007015">
    <property type="term" value="P:actin filament organization"/>
    <property type="evidence" value="ECO:0007669"/>
    <property type="project" value="TreeGrafter"/>
</dbReference>
<dbReference type="STRING" id="64791.A0A151WSP7"/>
<accession>A0A151WSP7</accession>
<evidence type="ECO:0000256" key="4">
    <source>
        <dbReference type="SAM" id="MobiDB-lite"/>
    </source>
</evidence>
<feature type="coiled-coil region" evidence="3">
    <location>
        <begin position="93"/>
        <end position="423"/>
    </location>
</feature>
<dbReference type="GO" id="GO:0051015">
    <property type="term" value="F:actin filament binding"/>
    <property type="evidence" value="ECO:0007669"/>
    <property type="project" value="TreeGrafter"/>
</dbReference>
<sequence length="695" mass="80605">MSEDYQHACERAELLGLSKPSEEEWRQSQAAQSENRHCDDDDDGTLQDLDYVDEATGRIGGGLDELNSILSTTQKKLNRFKFYIHEKYMENCITKLKNELQLQEERLQEVLAELNKLRKQLENSENKLQSQRNELANKHAEEKLTFVKEQQRLLSECENLQSRLQMIEKEKCDIAKSAAQVENKLLLQEEKMQEALMEQKKWQKQVNDAEREFHSQKDELVSAHAKEKTLFIEEQQRLESKLKSLQSQLNTLEQDKINITEMIAQKDTLISKLQNEISMYKNEIEVIMARYNQRCAESEALLKRQNMLENELRTKTEKIQNLEMILSSLKLRETGFVNDVNRIEKKLSSEIDYSKNLENKLSNVQKDLQLSQKQYAEMQEILEKTKNTNEFSINTLQQQLKTLQKEKEVVKRENTKVKNAESLKIHKSSHQQSISFKKPLRNTISQIKKNEFLETRTDNSRLKNNYKFIIVGDKEKRLHFKYVEFLVCQVSTMGLFDSDEDKSLSQTLTRTALTKKQSQDKIAAKRNPEQEKEAQEWIESILGKKFPPGETFEEVLKDGQVLCHLMNKLSPGSVPKINNTGGQFKMMENINMFQKALKDYGVDDVDVFQTVDLWEKKDIPQVVTTLFALGRTTYKHPEWKGPYLGPKPSDECKRDFTEEQLRAGQTMIGLQAGSNKGATQAGQSIGATRKILLGK</sequence>
<reference evidence="6 7" key="1">
    <citation type="submission" date="2015-09" db="EMBL/GenBank/DDBJ databases">
        <title>Trachymyrmex zeteki WGS genome.</title>
        <authorList>
            <person name="Nygaard S."/>
            <person name="Hu H."/>
            <person name="Boomsma J."/>
            <person name="Zhang G."/>
        </authorList>
    </citation>
    <scope>NUCLEOTIDE SEQUENCE [LARGE SCALE GENOMIC DNA]</scope>
    <source>
        <strain evidence="6">Tzet28-1</strain>
        <tissue evidence="6">Whole body</tissue>
    </source>
</reference>
<dbReference type="PRINTS" id="PR00888">
    <property type="entry name" value="SM22CALPONIN"/>
</dbReference>
<dbReference type="CDD" id="cd21207">
    <property type="entry name" value="CH_dMP20-like"/>
    <property type="match status" value="1"/>
</dbReference>
<dbReference type="InterPro" id="IPR050606">
    <property type="entry name" value="Calponin-like"/>
</dbReference>